<dbReference type="InterPro" id="IPR029044">
    <property type="entry name" value="Nucleotide-diphossugar_trans"/>
</dbReference>
<dbReference type="GO" id="GO:0016757">
    <property type="term" value="F:glycosyltransferase activity"/>
    <property type="evidence" value="ECO:0007669"/>
    <property type="project" value="UniProtKB-KW"/>
</dbReference>
<feature type="domain" description="Glycosyltransferase 2-like" evidence="4">
    <location>
        <begin position="9"/>
        <end position="183"/>
    </location>
</feature>
<reference evidence="5 6" key="1">
    <citation type="submission" date="2020-04" db="EMBL/GenBank/DDBJ databases">
        <title>Genome sequencing of novel species.</title>
        <authorList>
            <person name="Heo J."/>
            <person name="Kim S.-J."/>
            <person name="Kim J.-S."/>
            <person name="Hong S.-B."/>
            <person name="Kwon S.-W."/>
        </authorList>
    </citation>
    <scope>NUCLEOTIDE SEQUENCE [LARGE SCALE GENOMIC DNA]</scope>
    <source>
        <strain evidence="5 6">CJU-R4</strain>
    </source>
</reference>
<evidence type="ECO:0000259" key="4">
    <source>
        <dbReference type="Pfam" id="PF00535"/>
    </source>
</evidence>
<dbReference type="CDD" id="cd04186">
    <property type="entry name" value="GT_2_like_c"/>
    <property type="match status" value="1"/>
</dbReference>
<dbReference type="SUPFAM" id="SSF53448">
    <property type="entry name" value="Nucleotide-diphospho-sugar transferases"/>
    <property type="match status" value="1"/>
</dbReference>
<keyword evidence="2" id="KW-0328">Glycosyltransferase</keyword>
<dbReference type="Proteomes" id="UP000501128">
    <property type="component" value="Chromosome"/>
</dbReference>
<keyword evidence="6" id="KW-1185">Reference proteome</keyword>
<dbReference type="EMBL" id="CP051677">
    <property type="protein sequence ID" value="QJD77024.1"/>
    <property type="molecule type" value="Genomic_DNA"/>
</dbReference>
<name>A0A7L5DFU0_9BACT</name>
<evidence type="ECO:0000256" key="2">
    <source>
        <dbReference type="ARBA" id="ARBA00022676"/>
    </source>
</evidence>
<protein>
    <submittedName>
        <fullName evidence="5">Glycosyltransferase family 2 protein</fullName>
    </submittedName>
</protein>
<dbReference type="RefSeq" id="WP_169548968.1">
    <property type="nucleotide sequence ID" value="NZ_CP051677.1"/>
</dbReference>
<keyword evidence="3 5" id="KW-0808">Transferase</keyword>
<accession>A0A7L5DFU0</accession>
<evidence type="ECO:0000256" key="1">
    <source>
        <dbReference type="ARBA" id="ARBA00006739"/>
    </source>
</evidence>
<dbReference type="PANTHER" id="PTHR43179:SF12">
    <property type="entry name" value="GALACTOFURANOSYLTRANSFERASE GLFT2"/>
    <property type="match status" value="1"/>
</dbReference>
<evidence type="ECO:0000256" key="3">
    <source>
        <dbReference type="ARBA" id="ARBA00022679"/>
    </source>
</evidence>
<gene>
    <name evidence="5" type="ORF">HH216_00275</name>
</gene>
<proteinExistence type="inferred from homology"/>
<organism evidence="5 6">
    <name type="scientific">Spirosoma rhododendri</name>
    <dbReference type="NCBI Taxonomy" id="2728024"/>
    <lineage>
        <taxon>Bacteria</taxon>
        <taxon>Pseudomonadati</taxon>
        <taxon>Bacteroidota</taxon>
        <taxon>Cytophagia</taxon>
        <taxon>Cytophagales</taxon>
        <taxon>Cytophagaceae</taxon>
        <taxon>Spirosoma</taxon>
    </lineage>
</organism>
<evidence type="ECO:0000313" key="6">
    <source>
        <dbReference type="Proteomes" id="UP000501128"/>
    </source>
</evidence>
<sequence length="319" mass="36111">MTNGYPLVSIVTLNYNQLAVTCALLQSIQTLTYPCIEVLVADNQSAEDPTGAIAALNYPNTRVIVNPANLGFAGGNNAAIRQAQGDYILLLNNDTEVVPDLIEQLLAPFASDPSIGITAPKIRYYQSPDTLQYAGYTAMNPYTGQAWAIGNQQPDRGQYDRPGLTHFAHGAAMMVRRDVIEQVGLMYDDYFLYYEELDWCWQISKAGYGIYYQPTALVYHKESVTVGKSSPLKVYYQTRNRILFIRRNMPWRAQAVFGLYYALLAFPKNLLHYALTGQRDRLRAFWRGTVWHLTHPVHRATPSSAQFDLTLQRDHANWN</sequence>
<dbReference type="Gene3D" id="3.90.550.10">
    <property type="entry name" value="Spore Coat Polysaccharide Biosynthesis Protein SpsA, Chain A"/>
    <property type="match status" value="1"/>
</dbReference>
<dbReference type="AlphaFoldDB" id="A0A7L5DFU0"/>
<dbReference type="KEGG" id="srho:HH216_00275"/>
<dbReference type="Pfam" id="PF00535">
    <property type="entry name" value="Glycos_transf_2"/>
    <property type="match status" value="1"/>
</dbReference>
<evidence type="ECO:0000313" key="5">
    <source>
        <dbReference type="EMBL" id="QJD77024.1"/>
    </source>
</evidence>
<dbReference type="PANTHER" id="PTHR43179">
    <property type="entry name" value="RHAMNOSYLTRANSFERASE WBBL"/>
    <property type="match status" value="1"/>
</dbReference>
<comment type="similarity">
    <text evidence="1">Belongs to the glycosyltransferase 2 family.</text>
</comment>
<dbReference type="InterPro" id="IPR001173">
    <property type="entry name" value="Glyco_trans_2-like"/>
</dbReference>